<name>A0AAW7Y133_9GAMM</name>
<dbReference type="AlphaFoldDB" id="A0AAW7Y133"/>
<accession>A0AAW7Y133</accession>
<dbReference type="SUPFAM" id="SSF53383">
    <property type="entry name" value="PLP-dependent transferases"/>
    <property type="match status" value="1"/>
</dbReference>
<dbReference type="PANTHER" id="PTHR46577">
    <property type="entry name" value="HTH-TYPE TRANSCRIPTIONAL REGULATORY PROTEIN GABR"/>
    <property type="match status" value="1"/>
</dbReference>
<protein>
    <submittedName>
        <fullName evidence="9">PLP-dependent aminotransferase family protein</fullName>
    </submittedName>
</protein>
<dbReference type="Gene3D" id="3.40.640.10">
    <property type="entry name" value="Type I PLP-dependent aspartate aminotransferase-like (Major domain)"/>
    <property type="match status" value="1"/>
</dbReference>
<keyword evidence="5" id="KW-0805">Transcription regulation</keyword>
<keyword evidence="3" id="KW-0808">Transferase</keyword>
<keyword evidence="4" id="KW-0663">Pyridoxal phosphate</keyword>
<evidence type="ECO:0000313" key="10">
    <source>
        <dbReference type="Proteomes" id="UP001170624"/>
    </source>
</evidence>
<reference evidence="9" key="1">
    <citation type="submission" date="2023-07" db="EMBL/GenBank/DDBJ databases">
        <title>Genome content predicts the carbon catabolic preferences of heterotrophic bacteria.</title>
        <authorList>
            <person name="Gralka M."/>
        </authorList>
    </citation>
    <scope>NUCLEOTIDE SEQUENCE</scope>
    <source>
        <strain evidence="9">G2M05</strain>
    </source>
</reference>
<keyword evidence="7" id="KW-0804">Transcription</keyword>
<dbReference type="GO" id="GO:0030170">
    <property type="term" value="F:pyridoxal phosphate binding"/>
    <property type="evidence" value="ECO:0007669"/>
    <property type="project" value="InterPro"/>
</dbReference>
<keyword evidence="2 9" id="KW-0032">Aminotransferase</keyword>
<evidence type="ECO:0000256" key="5">
    <source>
        <dbReference type="ARBA" id="ARBA00023015"/>
    </source>
</evidence>
<dbReference type="PANTHER" id="PTHR46577:SF2">
    <property type="entry name" value="TRANSCRIPTIONAL REGULATORY PROTEIN"/>
    <property type="match status" value="1"/>
</dbReference>
<evidence type="ECO:0000313" key="9">
    <source>
        <dbReference type="EMBL" id="MDO6541466.1"/>
    </source>
</evidence>
<dbReference type="GO" id="GO:0008483">
    <property type="term" value="F:transaminase activity"/>
    <property type="evidence" value="ECO:0007669"/>
    <property type="project" value="UniProtKB-KW"/>
</dbReference>
<proteinExistence type="inferred from homology"/>
<dbReference type="CDD" id="cd00609">
    <property type="entry name" value="AAT_like"/>
    <property type="match status" value="1"/>
</dbReference>
<evidence type="ECO:0000256" key="7">
    <source>
        <dbReference type="ARBA" id="ARBA00023163"/>
    </source>
</evidence>
<comment type="caution">
    <text evidence="9">The sequence shown here is derived from an EMBL/GenBank/DDBJ whole genome shotgun (WGS) entry which is preliminary data.</text>
</comment>
<evidence type="ECO:0000256" key="4">
    <source>
        <dbReference type="ARBA" id="ARBA00022898"/>
    </source>
</evidence>
<dbReference type="GO" id="GO:0003700">
    <property type="term" value="F:DNA-binding transcription factor activity"/>
    <property type="evidence" value="ECO:0007669"/>
    <property type="project" value="InterPro"/>
</dbReference>
<evidence type="ECO:0000256" key="1">
    <source>
        <dbReference type="ARBA" id="ARBA00005384"/>
    </source>
</evidence>
<evidence type="ECO:0000256" key="6">
    <source>
        <dbReference type="ARBA" id="ARBA00023125"/>
    </source>
</evidence>
<dbReference type="InterPro" id="IPR004839">
    <property type="entry name" value="Aminotransferase_I/II_large"/>
</dbReference>
<dbReference type="FunFam" id="3.40.640.10:FF:000023">
    <property type="entry name" value="Transcriptional regulator, GntR family"/>
    <property type="match status" value="1"/>
</dbReference>
<dbReference type="Gene3D" id="1.10.10.10">
    <property type="entry name" value="Winged helix-like DNA-binding domain superfamily/Winged helix DNA-binding domain"/>
    <property type="match status" value="1"/>
</dbReference>
<feature type="domain" description="HTH gntR-type" evidence="8">
    <location>
        <begin position="43"/>
        <end position="111"/>
    </location>
</feature>
<dbReference type="SMART" id="SM00345">
    <property type="entry name" value="HTH_GNTR"/>
    <property type="match status" value="1"/>
</dbReference>
<evidence type="ECO:0000259" key="8">
    <source>
        <dbReference type="PROSITE" id="PS50949"/>
    </source>
</evidence>
<dbReference type="InterPro" id="IPR036390">
    <property type="entry name" value="WH_DNA-bd_sf"/>
</dbReference>
<organism evidence="9 10">
    <name type="scientific">Photobacterium sanguinicancri</name>
    <dbReference type="NCBI Taxonomy" id="875932"/>
    <lineage>
        <taxon>Bacteria</taxon>
        <taxon>Pseudomonadati</taxon>
        <taxon>Pseudomonadota</taxon>
        <taxon>Gammaproteobacteria</taxon>
        <taxon>Vibrionales</taxon>
        <taxon>Vibrionaceae</taxon>
        <taxon>Photobacterium</taxon>
    </lineage>
</organism>
<dbReference type="InterPro" id="IPR051446">
    <property type="entry name" value="HTH_trans_reg/aminotransferase"/>
</dbReference>
<sequence length="513" mass="57366">MKIWISPEVSAHFFAFNVYLVEGKDTLQSDKIFMDLSGVTNPLKRYQRVITEIENQITQRIWLPGERIPSIRAMSKQHGISPMTVIRAYEQLEADGLIHAKPKSGYFVSAHLNQISVSQPDKLQTENRSIAINAHVFDVLSACKKPNVIPFGSAFPDPELLPLNALGRAMGQVMKTMSPQMMLTELPPGNMALRRAIAKRYLRDGIDVSVDDIVITSGAMESLGLSLMAVTQPGDSVAIESPAFYGVLQTIERLKLKAIEIPTHPHDGIDVAQLQRAIETHEVKACWVMSSFQNPLGASMPDENKQSLITLLNSHDIPLIEDDVYGELYFSDEKPKPIKAFDQQDRVLHCCSFSKSLAMGFRVGWVVAGQYAQQVERLQLMSTLSAAIPNQLAIANYLQHGNYDTHLRRLRAELELRMTQTLVAIKQYFPEASIVSKPSGGYFLWVELPAVINSAHLLPILLEQHNISIAPGTLFASDDRFKHCIRLNCAYEWNSITQQAIRTIAQVIKDNSH</sequence>
<dbReference type="InterPro" id="IPR015424">
    <property type="entry name" value="PyrdxlP-dep_Trfase"/>
</dbReference>
<evidence type="ECO:0000256" key="3">
    <source>
        <dbReference type="ARBA" id="ARBA00022679"/>
    </source>
</evidence>
<dbReference type="Proteomes" id="UP001170624">
    <property type="component" value="Unassembled WGS sequence"/>
</dbReference>
<comment type="similarity">
    <text evidence="1">In the C-terminal section; belongs to the class-I pyridoxal-phosphate-dependent aminotransferase family.</text>
</comment>
<dbReference type="GO" id="GO:0003677">
    <property type="term" value="F:DNA binding"/>
    <property type="evidence" value="ECO:0007669"/>
    <property type="project" value="UniProtKB-KW"/>
</dbReference>
<evidence type="ECO:0000256" key="2">
    <source>
        <dbReference type="ARBA" id="ARBA00022576"/>
    </source>
</evidence>
<dbReference type="Gene3D" id="3.90.1150.10">
    <property type="entry name" value="Aspartate Aminotransferase, domain 1"/>
    <property type="match status" value="1"/>
</dbReference>
<dbReference type="InterPro" id="IPR036388">
    <property type="entry name" value="WH-like_DNA-bd_sf"/>
</dbReference>
<gene>
    <name evidence="9" type="ORF">Q4568_02920</name>
</gene>
<dbReference type="CDD" id="cd07377">
    <property type="entry name" value="WHTH_GntR"/>
    <property type="match status" value="1"/>
</dbReference>
<keyword evidence="6" id="KW-0238">DNA-binding</keyword>
<dbReference type="InterPro" id="IPR015421">
    <property type="entry name" value="PyrdxlP-dep_Trfase_major"/>
</dbReference>
<dbReference type="PROSITE" id="PS50949">
    <property type="entry name" value="HTH_GNTR"/>
    <property type="match status" value="1"/>
</dbReference>
<dbReference type="EMBL" id="JAUOPU010000002">
    <property type="protein sequence ID" value="MDO6541466.1"/>
    <property type="molecule type" value="Genomic_DNA"/>
</dbReference>
<dbReference type="InterPro" id="IPR015422">
    <property type="entry name" value="PyrdxlP-dep_Trfase_small"/>
</dbReference>
<dbReference type="InterPro" id="IPR000524">
    <property type="entry name" value="Tscrpt_reg_HTH_GntR"/>
</dbReference>
<dbReference type="Pfam" id="PF00392">
    <property type="entry name" value="GntR"/>
    <property type="match status" value="1"/>
</dbReference>
<dbReference type="Pfam" id="PF00155">
    <property type="entry name" value="Aminotran_1_2"/>
    <property type="match status" value="1"/>
</dbReference>
<dbReference type="RefSeq" id="WP_241149051.1">
    <property type="nucleotide sequence ID" value="NZ_JAUOPU010000002.1"/>
</dbReference>
<dbReference type="SUPFAM" id="SSF46785">
    <property type="entry name" value="Winged helix' DNA-binding domain"/>
    <property type="match status" value="1"/>
</dbReference>